<evidence type="ECO:0000313" key="3">
    <source>
        <dbReference type="Proteomes" id="UP000248857"/>
    </source>
</evidence>
<keyword evidence="1" id="KW-1133">Transmembrane helix</keyword>
<sequence>MRLQETEVPATDKIFPWVVVAVINRVIEELLRGDLQELRREIEQVPQEIGRQLVSSVREALTEPVQEIRAARQDFRTLAQELRASAVLDASLSQSGWRGIGAAVGAIFRLENLMVVFAGTVFVSLIMGILLSNWLSARDRHIIKFNKGVIRDCKENYAADADKNGWYTCPIFQLPMPKK</sequence>
<name>A0A2W1JGU8_9CYAN</name>
<evidence type="ECO:0000313" key="2">
    <source>
        <dbReference type="EMBL" id="PZD70402.1"/>
    </source>
</evidence>
<comment type="caution">
    <text evidence="2">The sequence shown here is derived from an EMBL/GenBank/DDBJ whole genome shotgun (WGS) entry which is preliminary data.</text>
</comment>
<protein>
    <submittedName>
        <fullName evidence="2">Uncharacterized protein</fullName>
    </submittedName>
</protein>
<gene>
    <name evidence="2" type="ORF">C1752_13128</name>
</gene>
<dbReference type="EMBL" id="PQWO01000039">
    <property type="protein sequence ID" value="PZD70402.1"/>
    <property type="molecule type" value="Genomic_DNA"/>
</dbReference>
<organism evidence="2 3">
    <name type="scientific">Acaryochloris thomasi RCC1774</name>
    <dbReference type="NCBI Taxonomy" id="1764569"/>
    <lineage>
        <taxon>Bacteria</taxon>
        <taxon>Bacillati</taxon>
        <taxon>Cyanobacteriota</taxon>
        <taxon>Cyanophyceae</taxon>
        <taxon>Acaryochloridales</taxon>
        <taxon>Acaryochloridaceae</taxon>
        <taxon>Acaryochloris</taxon>
        <taxon>Acaryochloris thomasi</taxon>
    </lineage>
</organism>
<keyword evidence="1" id="KW-0472">Membrane</keyword>
<evidence type="ECO:0000256" key="1">
    <source>
        <dbReference type="SAM" id="Phobius"/>
    </source>
</evidence>
<dbReference type="Proteomes" id="UP000248857">
    <property type="component" value="Unassembled WGS sequence"/>
</dbReference>
<feature type="transmembrane region" description="Helical" evidence="1">
    <location>
        <begin position="113"/>
        <end position="135"/>
    </location>
</feature>
<keyword evidence="3" id="KW-1185">Reference proteome</keyword>
<keyword evidence="1" id="KW-0812">Transmembrane</keyword>
<accession>A0A2W1JGU8</accession>
<dbReference type="AlphaFoldDB" id="A0A2W1JGU8"/>
<proteinExistence type="predicted"/>
<reference evidence="2 3" key="1">
    <citation type="journal article" date="2018" name="Sci. Rep.">
        <title>A novel species of the marine cyanobacterium Acaryochloris with a unique pigment content and lifestyle.</title>
        <authorList>
            <person name="Partensky F."/>
            <person name="Six C."/>
            <person name="Ratin M."/>
            <person name="Garczarek L."/>
            <person name="Vaulot D."/>
            <person name="Probert I."/>
            <person name="Calteau A."/>
            <person name="Gourvil P."/>
            <person name="Marie D."/>
            <person name="Grebert T."/>
            <person name="Bouchier C."/>
            <person name="Le Panse S."/>
            <person name="Gachenot M."/>
            <person name="Rodriguez F."/>
            <person name="Garrido J.L."/>
        </authorList>
    </citation>
    <scope>NUCLEOTIDE SEQUENCE [LARGE SCALE GENOMIC DNA]</scope>
    <source>
        <strain evidence="2 3">RCC1774</strain>
    </source>
</reference>